<dbReference type="Proteomes" id="UP000652681">
    <property type="component" value="Unassembled WGS sequence"/>
</dbReference>
<protein>
    <submittedName>
        <fullName evidence="6">Helix-turn-helix domain-containing protein</fullName>
    </submittedName>
</protein>
<evidence type="ECO:0000256" key="1">
    <source>
        <dbReference type="ARBA" id="ARBA00023015"/>
    </source>
</evidence>
<keyword evidence="4" id="KW-1133">Transmembrane helix</keyword>
<dbReference type="Gene3D" id="1.25.40.10">
    <property type="entry name" value="Tetratricopeptide repeat domain"/>
    <property type="match status" value="1"/>
</dbReference>
<proteinExistence type="predicted"/>
<keyword evidence="1" id="KW-0805">Transcription regulation</keyword>
<dbReference type="InterPro" id="IPR009057">
    <property type="entry name" value="Homeodomain-like_sf"/>
</dbReference>
<keyword evidence="4" id="KW-0472">Membrane</keyword>
<feature type="domain" description="HTH araC/xylS-type" evidence="5">
    <location>
        <begin position="393"/>
        <end position="505"/>
    </location>
</feature>
<evidence type="ECO:0000256" key="2">
    <source>
        <dbReference type="ARBA" id="ARBA00023125"/>
    </source>
</evidence>
<sequence length="516" mass="59882">MILLTTATTAAQNNKATNKFDSIYFETAVHISATDINRAIAIADSLHTHSESELHQLKALMLSSTLFQQKGEMKKSIHYATMADQLAVKNNFYDWEARIAGFLSTQYRILGLYEQGEVYLEKGKNVSKLIENEEIKILYLGLIFQETAYYAMEYGNYQRAHKAVKTAEGYFMRLTDEVNKNYFLATNEELLGRTCIGLKEWDEALQHYNEAIKRMGKITQQDAMLNGFVHSGLGRVYFEKNEPLLAIDHLKKSEQIVQLSDHLELKIEVYKTLSEYYKSEDDYKNYSVYHDKYIDAFQANEKKKKQSIDNFVNTIQQRDKSLSFNYRILIIVAIFLVLIIIATILWHRRSKQRDFERFKLIMRKLKEQNRGGNTTEIESGEPVLKDKKRLISEAVESKLLSDLDEFEKTGRYTDNQISLPMLAGILNTNTKYLSYVLKTHKNKDFNAYINELRIRYIIEKIEKNDVFKNYKISYLAEEAGFSSHSKFSAIFKSVTGFSPSTFLDYLEKSTSLSKQS</sequence>
<dbReference type="InterPro" id="IPR011990">
    <property type="entry name" value="TPR-like_helical_dom_sf"/>
</dbReference>
<keyword evidence="7" id="KW-1185">Reference proteome</keyword>
<gene>
    <name evidence="6" type="ORF">H9Y05_09635</name>
</gene>
<dbReference type="PROSITE" id="PS01124">
    <property type="entry name" value="HTH_ARAC_FAMILY_2"/>
    <property type="match status" value="1"/>
</dbReference>
<keyword evidence="4" id="KW-0812">Transmembrane</keyword>
<evidence type="ECO:0000259" key="5">
    <source>
        <dbReference type="PROSITE" id="PS01124"/>
    </source>
</evidence>
<comment type="caution">
    <text evidence="6">The sequence shown here is derived from an EMBL/GenBank/DDBJ whole genome shotgun (WGS) entry which is preliminary data.</text>
</comment>
<accession>A0A8J6TXM4</accession>
<feature type="transmembrane region" description="Helical" evidence="4">
    <location>
        <begin position="326"/>
        <end position="347"/>
    </location>
</feature>
<organism evidence="6 7">
    <name type="scientific">Taishania pollutisoli</name>
    <dbReference type="NCBI Taxonomy" id="2766479"/>
    <lineage>
        <taxon>Bacteria</taxon>
        <taxon>Pseudomonadati</taxon>
        <taxon>Bacteroidota</taxon>
        <taxon>Flavobacteriia</taxon>
        <taxon>Flavobacteriales</taxon>
        <taxon>Crocinitomicaceae</taxon>
        <taxon>Taishania</taxon>
    </lineage>
</organism>
<dbReference type="PANTHER" id="PTHR43280">
    <property type="entry name" value="ARAC-FAMILY TRANSCRIPTIONAL REGULATOR"/>
    <property type="match status" value="1"/>
</dbReference>
<evidence type="ECO:0000313" key="6">
    <source>
        <dbReference type="EMBL" id="MBC9812731.1"/>
    </source>
</evidence>
<dbReference type="EMBL" id="JACVEL010000005">
    <property type="protein sequence ID" value="MBC9812731.1"/>
    <property type="molecule type" value="Genomic_DNA"/>
</dbReference>
<keyword evidence="3" id="KW-0804">Transcription</keyword>
<reference evidence="6" key="1">
    <citation type="submission" date="2020-09" db="EMBL/GenBank/DDBJ databases">
        <title>Taishania pollutisoli gen. nov., sp. nov., Isolated from Tetrabromobisphenol A-Contaminated Soil.</title>
        <authorList>
            <person name="Chen Q."/>
        </authorList>
    </citation>
    <scope>NUCLEOTIDE SEQUENCE</scope>
    <source>
        <strain evidence="6">CZZ-1</strain>
    </source>
</reference>
<evidence type="ECO:0000256" key="4">
    <source>
        <dbReference type="SAM" id="Phobius"/>
    </source>
</evidence>
<keyword evidence="2" id="KW-0238">DNA-binding</keyword>
<evidence type="ECO:0000256" key="3">
    <source>
        <dbReference type="ARBA" id="ARBA00023163"/>
    </source>
</evidence>
<dbReference type="SMART" id="SM00342">
    <property type="entry name" value="HTH_ARAC"/>
    <property type="match status" value="1"/>
</dbReference>
<dbReference type="GO" id="GO:0043565">
    <property type="term" value="F:sequence-specific DNA binding"/>
    <property type="evidence" value="ECO:0007669"/>
    <property type="project" value="InterPro"/>
</dbReference>
<dbReference type="Pfam" id="PF12833">
    <property type="entry name" value="HTH_18"/>
    <property type="match status" value="1"/>
</dbReference>
<dbReference type="AlphaFoldDB" id="A0A8J6TXM4"/>
<dbReference type="GO" id="GO:0003700">
    <property type="term" value="F:DNA-binding transcription factor activity"/>
    <property type="evidence" value="ECO:0007669"/>
    <property type="project" value="InterPro"/>
</dbReference>
<dbReference type="RefSeq" id="WP_216714157.1">
    <property type="nucleotide sequence ID" value="NZ_JACVEL010000005.1"/>
</dbReference>
<dbReference type="SUPFAM" id="SSF48452">
    <property type="entry name" value="TPR-like"/>
    <property type="match status" value="1"/>
</dbReference>
<dbReference type="PANTHER" id="PTHR43280:SF34">
    <property type="entry name" value="ARAC-FAMILY TRANSCRIPTIONAL REGULATOR"/>
    <property type="match status" value="1"/>
</dbReference>
<dbReference type="Gene3D" id="1.10.10.60">
    <property type="entry name" value="Homeodomain-like"/>
    <property type="match status" value="2"/>
</dbReference>
<evidence type="ECO:0000313" key="7">
    <source>
        <dbReference type="Proteomes" id="UP000652681"/>
    </source>
</evidence>
<dbReference type="InterPro" id="IPR018060">
    <property type="entry name" value="HTH_AraC"/>
</dbReference>
<dbReference type="SUPFAM" id="SSF46689">
    <property type="entry name" value="Homeodomain-like"/>
    <property type="match status" value="1"/>
</dbReference>
<name>A0A8J6TXM4_9FLAO</name>